<keyword evidence="8" id="KW-1185">Reference proteome</keyword>
<organism evidence="7 8">
    <name type="scientific">Stegodyphus mimosarum</name>
    <name type="common">African social velvet spider</name>
    <dbReference type="NCBI Taxonomy" id="407821"/>
    <lineage>
        <taxon>Eukaryota</taxon>
        <taxon>Metazoa</taxon>
        <taxon>Ecdysozoa</taxon>
        <taxon>Arthropoda</taxon>
        <taxon>Chelicerata</taxon>
        <taxon>Arachnida</taxon>
        <taxon>Araneae</taxon>
        <taxon>Araneomorphae</taxon>
        <taxon>Entelegynae</taxon>
        <taxon>Eresoidea</taxon>
        <taxon>Eresidae</taxon>
        <taxon>Stegodyphus</taxon>
    </lineage>
</organism>
<dbReference type="GO" id="GO:0016020">
    <property type="term" value="C:membrane"/>
    <property type="evidence" value="ECO:0007669"/>
    <property type="project" value="UniProtKB-SubCell"/>
</dbReference>
<dbReference type="EMBL" id="KK120733">
    <property type="protein sequence ID" value="KFM78907.1"/>
    <property type="molecule type" value="Genomic_DNA"/>
</dbReference>
<dbReference type="AlphaFoldDB" id="A0A087UNG8"/>
<keyword evidence="2 5" id="KW-0812">Transmembrane</keyword>
<evidence type="ECO:0000259" key="6">
    <source>
        <dbReference type="PROSITE" id="PS50261"/>
    </source>
</evidence>
<reference evidence="7 8" key="1">
    <citation type="submission" date="2013-11" db="EMBL/GenBank/DDBJ databases">
        <title>Genome sequencing of Stegodyphus mimosarum.</title>
        <authorList>
            <person name="Bechsgaard J."/>
        </authorList>
    </citation>
    <scope>NUCLEOTIDE SEQUENCE [LARGE SCALE GENOMIC DNA]</scope>
</reference>
<dbReference type="Gene3D" id="1.20.1070.10">
    <property type="entry name" value="Rhodopsin 7-helix transmembrane proteins"/>
    <property type="match status" value="1"/>
</dbReference>
<dbReference type="STRING" id="407821.A0A087UNG8"/>
<accession>A0A087UNG8</accession>
<proteinExistence type="predicted"/>
<dbReference type="PROSITE" id="PS50261">
    <property type="entry name" value="G_PROTEIN_RECEP_F2_4"/>
    <property type="match status" value="1"/>
</dbReference>
<name>A0A087UNG8_STEMI</name>
<evidence type="ECO:0000256" key="1">
    <source>
        <dbReference type="ARBA" id="ARBA00004141"/>
    </source>
</evidence>
<dbReference type="GO" id="GO:0007166">
    <property type="term" value="P:cell surface receptor signaling pathway"/>
    <property type="evidence" value="ECO:0007669"/>
    <property type="project" value="InterPro"/>
</dbReference>
<feature type="domain" description="G-protein coupled receptors family 2 profile 2" evidence="6">
    <location>
        <begin position="1"/>
        <end position="151"/>
    </location>
</feature>
<sequence length="177" mass="19487">MLYLDCLAQIFSEISTLAAYLCILISSAHSYSVDEACVNSSPKLCVAVCVLIQFFFQGTFLFLLFESVRMCSVLKEFVPGCCSPSSPFSLIFFGFGIPAVMTTVSAAIASDEFSDGDDNCWLNINGRAMLPSVLPNLIFGALTLFLLLSMFDADQPRSDVSPIRLMRGRVFLKTRWA</sequence>
<evidence type="ECO:0000256" key="2">
    <source>
        <dbReference type="ARBA" id="ARBA00022692"/>
    </source>
</evidence>
<dbReference type="Pfam" id="PF00002">
    <property type="entry name" value="7tm_2"/>
    <property type="match status" value="1"/>
</dbReference>
<dbReference type="InterPro" id="IPR017981">
    <property type="entry name" value="GPCR_2-like_7TM"/>
</dbReference>
<feature type="transmembrane region" description="Helical" evidence="5">
    <location>
        <begin position="128"/>
        <end position="148"/>
    </location>
</feature>
<evidence type="ECO:0000256" key="5">
    <source>
        <dbReference type="SAM" id="Phobius"/>
    </source>
</evidence>
<keyword evidence="4 5" id="KW-0472">Membrane</keyword>
<protein>
    <submittedName>
        <fullName evidence="7">Latrophilin-3</fullName>
    </submittedName>
</protein>
<evidence type="ECO:0000256" key="3">
    <source>
        <dbReference type="ARBA" id="ARBA00022989"/>
    </source>
</evidence>
<dbReference type="OrthoDB" id="6417148at2759"/>
<dbReference type="OMA" id="ICCECSI"/>
<feature type="non-terminal residue" evidence="7">
    <location>
        <position position="177"/>
    </location>
</feature>
<evidence type="ECO:0000256" key="4">
    <source>
        <dbReference type="ARBA" id="ARBA00023136"/>
    </source>
</evidence>
<gene>
    <name evidence="7" type="ORF">X975_20678</name>
</gene>
<dbReference type="InterPro" id="IPR000832">
    <property type="entry name" value="GPCR_2_secretin-like"/>
</dbReference>
<evidence type="ECO:0000313" key="8">
    <source>
        <dbReference type="Proteomes" id="UP000054359"/>
    </source>
</evidence>
<keyword evidence="3 5" id="KW-1133">Transmembrane helix</keyword>
<feature type="transmembrane region" description="Helical" evidence="5">
    <location>
        <begin position="86"/>
        <end position="108"/>
    </location>
</feature>
<evidence type="ECO:0000313" key="7">
    <source>
        <dbReference type="EMBL" id="KFM78907.1"/>
    </source>
</evidence>
<dbReference type="Proteomes" id="UP000054359">
    <property type="component" value="Unassembled WGS sequence"/>
</dbReference>
<comment type="subcellular location">
    <subcellularLocation>
        <location evidence="1">Membrane</location>
        <topology evidence="1">Multi-pass membrane protein</topology>
    </subcellularLocation>
</comment>
<dbReference type="GO" id="GO:0004930">
    <property type="term" value="F:G protein-coupled receptor activity"/>
    <property type="evidence" value="ECO:0007669"/>
    <property type="project" value="InterPro"/>
</dbReference>
<feature type="transmembrane region" description="Helical" evidence="5">
    <location>
        <begin position="40"/>
        <end position="65"/>
    </location>
</feature>